<keyword evidence="1" id="KW-0472">Membrane</keyword>
<dbReference type="Gene3D" id="1.10.510.10">
    <property type="entry name" value="Transferase(Phosphotransferase) domain 1"/>
    <property type="match status" value="1"/>
</dbReference>
<dbReference type="Proteomes" id="UP001174196">
    <property type="component" value="Unassembled WGS sequence"/>
</dbReference>
<name>A0ABT8IMF8_9BACL</name>
<dbReference type="EMBL" id="JANRHH010000026">
    <property type="protein sequence ID" value="MDN4593369.1"/>
    <property type="molecule type" value="Genomic_DNA"/>
</dbReference>
<evidence type="ECO:0000313" key="2">
    <source>
        <dbReference type="EMBL" id="MDN4593369.1"/>
    </source>
</evidence>
<reference evidence="2" key="1">
    <citation type="submission" date="2022-08" db="EMBL/GenBank/DDBJ databases">
        <title>Polycladomyces zharkentsis sp. nov., a novel thermophilic CMC and starch-degrading bacterium isolated from a geothermal spring in Kazakhstan.</title>
        <authorList>
            <person name="Mashzhan A."/>
            <person name="Kistaubaeva A."/>
            <person name="Javier-Lopez R."/>
            <person name="Birkeland N.-K."/>
        </authorList>
    </citation>
    <scope>NUCLEOTIDE SEQUENCE</scope>
    <source>
        <strain evidence="2">KSR 13</strain>
    </source>
</reference>
<gene>
    <name evidence="2" type="ORF">NWF35_05530</name>
</gene>
<keyword evidence="1" id="KW-1133">Transmembrane helix</keyword>
<feature type="transmembrane region" description="Helical" evidence="1">
    <location>
        <begin position="235"/>
        <end position="256"/>
    </location>
</feature>
<dbReference type="SUPFAM" id="SSF56112">
    <property type="entry name" value="Protein kinase-like (PK-like)"/>
    <property type="match status" value="1"/>
</dbReference>
<dbReference type="RefSeq" id="WP_301238092.1">
    <property type="nucleotide sequence ID" value="NZ_JANRHH010000026.1"/>
</dbReference>
<proteinExistence type="predicted"/>
<dbReference type="InterPro" id="IPR011009">
    <property type="entry name" value="Kinase-like_dom_sf"/>
</dbReference>
<comment type="caution">
    <text evidence="2">The sequence shown here is derived from an EMBL/GenBank/DDBJ whole genome shotgun (WGS) entry which is preliminary data.</text>
</comment>
<sequence>MFSADASQKNYLARYCIEDVITLSSGQLLMARALDGSRYILQEIRLRRALPPGFEMVLRHLDHPHLPKIVEVLEEADSVVLVHPPLSGEPLSMLVNEKNVMHPMKSLEIFRKLLRTLLDLNRLPLPLGTTLDPRNIIMDGDHPYLLVVHFKHFSPSHEDERWRELLFFLLTGERPDRNSLEKQWERVQHRIPPEMQPLVRNCFDKDKGIEEILSQSSNIQWERARVQNKRISKRVVFSATMASLLVFGSIVGYQVAMQASLQKKPLDQTVIAQQGQNVDQPFSTMRFDGSGSFQPVIIKATDGAWIRFHVNVPESGWPLVVRLGSTPDAPTISIQKEEEPLIWEVWDSDKNGNYEAQMEILLLPRQPVRLALSDPEGEWKWMAATSSIDSVPTELNLSGGDGVSVTEGVVRSLARSGDAATSWNKGLPWSLVRGEALIKEGKWTLGAGSVATVRPDAPVSLTYRPRSGRQAQLMMEWELNQGDPLRLVVKSDGMTLFRMGRQPVPLQKQSFKQRLRPGRNTIVSVSVDDGLTVYLQQGRNAATLVHPLPADQLSSAKISAMRQTVLTKTSQPPSREGQK</sequence>
<evidence type="ECO:0000313" key="3">
    <source>
        <dbReference type="Proteomes" id="UP001174196"/>
    </source>
</evidence>
<organism evidence="2 3">
    <name type="scientific">Polycladomyces subterraneus</name>
    <dbReference type="NCBI Taxonomy" id="1016997"/>
    <lineage>
        <taxon>Bacteria</taxon>
        <taxon>Bacillati</taxon>
        <taxon>Bacillota</taxon>
        <taxon>Bacilli</taxon>
        <taxon>Bacillales</taxon>
        <taxon>Thermoactinomycetaceae</taxon>
        <taxon>Polycladomyces</taxon>
    </lineage>
</organism>
<protein>
    <recommendedName>
        <fullName evidence="4">Protein kinase domain-containing protein</fullName>
    </recommendedName>
</protein>
<evidence type="ECO:0000256" key="1">
    <source>
        <dbReference type="SAM" id="Phobius"/>
    </source>
</evidence>
<evidence type="ECO:0008006" key="4">
    <source>
        <dbReference type="Google" id="ProtNLM"/>
    </source>
</evidence>
<keyword evidence="3" id="KW-1185">Reference proteome</keyword>
<keyword evidence="1" id="KW-0812">Transmembrane</keyword>
<accession>A0ABT8IMF8</accession>